<dbReference type="Gene3D" id="3.40.50.300">
    <property type="entry name" value="P-loop containing nucleotide triphosphate hydrolases"/>
    <property type="match status" value="1"/>
</dbReference>
<dbReference type="EMBL" id="DNZF01000023">
    <property type="protein sequence ID" value="HBK52496.1"/>
    <property type="molecule type" value="Genomic_DNA"/>
</dbReference>
<dbReference type="Pfam" id="PF13173">
    <property type="entry name" value="AAA_14"/>
    <property type="match status" value="1"/>
</dbReference>
<dbReference type="AlphaFoldDB" id="A0A354YUY2"/>
<dbReference type="SUPFAM" id="SSF52540">
    <property type="entry name" value="P-loop containing nucleoside triphosphate hydrolases"/>
    <property type="match status" value="1"/>
</dbReference>
<evidence type="ECO:0000313" key="2">
    <source>
        <dbReference type="EMBL" id="HBK52496.1"/>
    </source>
</evidence>
<evidence type="ECO:0000259" key="1">
    <source>
        <dbReference type="Pfam" id="PF13173"/>
    </source>
</evidence>
<feature type="non-terminal residue" evidence="2">
    <location>
        <position position="64"/>
    </location>
</feature>
<sequence>MTYISRHAEATADKAAKMFPVVLITGARQVGKTTLLKHMTSDIPYLTLDDPILLQNAIEEAGSF</sequence>
<evidence type="ECO:0000313" key="3">
    <source>
        <dbReference type="Proteomes" id="UP000263273"/>
    </source>
</evidence>
<dbReference type="PANTHER" id="PTHR43566">
    <property type="entry name" value="CONSERVED PROTEIN"/>
    <property type="match status" value="1"/>
</dbReference>
<reference evidence="2 3" key="1">
    <citation type="journal article" date="2018" name="Nat. Biotechnol.">
        <title>A standardized bacterial taxonomy based on genome phylogeny substantially revises the tree of life.</title>
        <authorList>
            <person name="Parks D.H."/>
            <person name="Chuvochina M."/>
            <person name="Waite D.W."/>
            <person name="Rinke C."/>
            <person name="Skarshewski A."/>
            <person name="Chaumeil P.A."/>
            <person name="Hugenholtz P."/>
        </authorList>
    </citation>
    <scope>NUCLEOTIDE SEQUENCE [LARGE SCALE GENOMIC DNA]</scope>
    <source>
        <strain evidence="2">UBA10948</strain>
    </source>
</reference>
<gene>
    <name evidence="2" type="ORF">DDZ44_00975</name>
</gene>
<dbReference type="STRING" id="378794.GCA_001570625_01921"/>
<comment type="caution">
    <text evidence="2">The sequence shown here is derived from an EMBL/GenBank/DDBJ whole genome shotgun (WGS) entry which is preliminary data.</text>
</comment>
<dbReference type="InterPro" id="IPR041682">
    <property type="entry name" value="AAA_14"/>
</dbReference>
<dbReference type="PANTHER" id="PTHR43566:SF2">
    <property type="entry name" value="DUF4143 DOMAIN-CONTAINING PROTEIN"/>
    <property type="match status" value="1"/>
</dbReference>
<accession>A0A354YUY2</accession>
<dbReference type="InterPro" id="IPR027417">
    <property type="entry name" value="P-loop_NTPase"/>
</dbReference>
<name>A0A354YUY2_9FIRM</name>
<protein>
    <submittedName>
        <fullName evidence="2">ATPase</fullName>
    </submittedName>
</protein>
<dbReference type="Proteomes" id="UP000263273">
    <property type="component" value="Unassembled WGS sequence"/>
</dbReference>
<organism evidence="2 3">
    <name type="scientific">Syntrophomonas wolfei</name>
    <dbReference type="NCBI Taxonomy" id="863"/>
    <lineage>
        <taxon>Bacteria</taxon>
        <taxon>Bacillati</taxon>
        <taxon>Bacillota</taxon>
        <taxon>Clostridia</taxon>
        <taxon>Eubacteriales</taxon>
        <taxon>Syntrophomonadaceae</taxon>
        <taxon>Syntrophomonas</taxon>
    </lineage>
</organism>
<feature type="domain" description="AAA" evidence="1">
    <location>
        <begin position="20"/>
        <end position="57"/>
    </location>
</feature>
<proteinExistence type="predicted"/>